<dbReference type="CDD" id="cd16833">
    <property type="entry name" value="YfiH"/>
    <property type="match status" value="1"/>
</dbReference>
<name>A0A7C3QTT2_9BACT</name>
<evidence type="ECO:0000256" key="3">
    <source>
        <dbReference type="ARBA" id="ARBA00022679"/>
    </source>
</evidence>
<comment type="similarity">
    <text evidence="2 10">Belongs to the purine nucleoside phosphorylase YfiH/LACC1 family.</text>
</comment>
<dbReference type="GO" id="GO:0005507">
    <property type="term" value="F:copper ion binding"/>
    <property type="evidence" value="ECO:0007669"/>
    <property type="project" value="TreeGrafter"/>
</dbReference>
<evidence type="ECO:0000313" key="11">
    <source>
        <dbReference type="EMBL" id="HFT93451.1"/>
    </source>
</evidence>
<comment type="catalytic activity">
    <reaction evidence="9">
        <text>S-methyl-5'-thioadenosine + phosphate = 5-(methylsulfanyl)-alpha-D-ribose 1-phosphate + adenine</text>
        <dbReference type="Rhea" id="RHEA:11852"/>
        <dbReference type="ChEBI" id="CHEBI:16708"/>
        <dbReference type="ChEBI" id="CHEBI:17509"/>
        <dbReference type="ChEBI" id="CHEBI:43474"/>
        <dbReference type="ChEBI" id="CHEBI:58533"/>
        <dbReference type="EC" id="2.4.2.28"/>
    </reaction>
    <physiologicalReaction direction="left-to-right" evidence="9">
        <dbReference type="Rhea" id="RHEA:11853"/>
    </physiologicalReaction>
</comment>
<keyword evidence="4" id="KW-0479">Metal-binding</keyword>
<keyword evidence="3" id="KW-0808">Transferase</keyword>
<dbReference type="SUPFAM" id="SSF64438">
    <property type="entry name" value="CNF1/YfiH-like putative cysteine hydrolases"/>
    <property type="match status" value="1"/>
</dbReference>
<evidence type="ECO:0000256" key="4">
    <source>
        <dbReference type="ARBA" id="ARBA00022723"/>
    </source>
</evidence>
<accession>A0A7C3QTT2</accession>
<evidence type="ECO:0000256" key="7">
    <source>
        <dbReference type="ARBA" id="ARBA00047989"/>
    </source>
</evidence>
<dbReference type="AlphaFoldDB" id="A0A7C3QTT2"/>
<evidence type="ECO:0000256" key="6">
    <source>
        <dbReference type="ARBA" id="ARBA00022833"/>
    </source>
</evidence>
<proteinExistence type="inferred from homology"/>
<dbReference type="Pfam" id="PF02578">
    <property type="entry name" value="Cu-oxidase_4"/>
    <property type="match status" value="1"/>
</dbReference>
<comment type="caution">
    <text evidence="11">The sequence shown here is derived from an EMBL/GenBank/DDBJ whole genome shotgun (WGS) entry which is preliminary data.</text>
</comment>
<sequence>MFLRHSLLLVRGIGHGFGTRFSAPAREEVRFFRQVHGQKVLEVRDGKEEGPLPEADGGWTSFSGISVAVWTADCLPVLISDPEGRHVAAVHAGWRGAVRGIVPEALRLLQAASGNAPEELLAVIGPSVKSCCYPVGEEVWSEVRQLWPGWSGMSGRPRLDLPGLVRYQLEQAGFQDKYIGEISLCTVCHPDLFYSHRGMGEKRAGRSMLNFIRTSG</sequence>
<gene>
    <name evidence="11" type="primary">pgeF</name>
    <name evidence="11" type="ORF">ENX03_05830</name>
</gene>
<dbReference type="InterPro" id="IPR011324">
    <property type="entry name" value="Cytotoxic_necrot_fac-like_cat"/>
</dbReference>
<dbReference type="InterPro" id="IPR038371">
    <property type="entry name" value="Cu_polyphenol_OxRdtase_sf"/>
</dbReference>
<comment type="catalytic activity">
    <reaction evidence="1">
        <text>inosine + phosphate = alpha-D-ribose 1-phosphate + hypoxanthine</text>
        <dbReference type="Rhea" id="RHEA:27646"/>
        <dbReference type="ChEBI" id="CHEBI:17368"/>
        <dbReference type="ChEBI" id="CHEBI:17596"/>
        <dbReference type="ChEBI" id="CHEBI:43474"/>
        <dbReference type="ChEBI" id="CHEBI:57720"/>
        <dbReference type="EC" id="2.4.2.1"/>
    </reaction>
    <physiologicalReaction direction="left-to-right" evidence="1">
        <dbReference type="Rhea" id="RHEA:27647"/>
    </physiologicalReaction>
</comment>
<dbReference type="GO" id="GO:0017061">
    <property type="term" value="F:S-methyl-5-thioadenosine phosphorylase activity"/>
    <property type="evidence" value="ECO:0007669"/>
    <property type="project" value="UniProtKB-EC"/>
</dbReference>
<evidence type="ECO:0000256" key="9">
    <source>
        <dbReference type="ARBA" id="ARBA00049893"/>
    </source>
</evidence>
<dbReference type="Gene3D" id="3.60.140.10">
    <property type="entry name" value="CNF1/YfiH-like putative cysteine hydrolases"/>
    <property type="match status" value="1"/>
</dbReference>
<dbReference type="PANTHER" id="PTHR30616:SF2">
    <property type="entry name" value="PURINE NUCLEOSIDE PHOSPHORYLASE LACC1"/>
    <property type="match status" value="1"/>
</dbReference>
<dbReference type="NCBIfam" id="TIGR00726">
    <property type="entry name" value="peptidoglycan editing factor PgeF"/>
    <property type="match status" value="1"/>
</dbReference>
<reference evidence="11" key="1">
    <citation type="journal article" date="2020" name="mSystems">
        <title>Genome- and Community-Level Interaction Insights into Carbon Utilization and Element Cycling Functions of Hydrothermarchaeota in Hydrothermal Sediment.</title>
        <authorList>
            <person name="Zhou Z."/>
            <person name="Liu Y."/>
            <person name="Xu W."/>
            <person name="Pan J."/>
            <person name="Luo Z.H."/>
            <person name="Li M."/>
        </authorList>
    </citation>
    <scope>NUCLEOTIDE SEQUENCE [LARGE SCALE GENOMIC DNA]</scope>
    <source>
        <strain evidence="11">SpSt-902</strain>
    </source>
</reference>
<keyword evidence="6" id="KW-0862">Zinc</keyword>
<keyword evidence="5" id="KW-0378">Hydrolase</keyword>
<evidence type="ECO:0000256" key="5">
    <source>
        <dbReference type="ARBA" id="ARBA00022801"/>
    </source>
</evidence>
<evidence type="ECO:0000256" key="8">
    <source>
        <dbReference type="ARBA" id="ARBA00048968"/>
    </source>
</evidence>
<dbReference type="PANTHER" id="PTHR30616">
    <property type="entry name" value="UNCHARACTERIZED PROTEIN YFIH"/>
    <property type="match status" value="1"/>
</dbReference>
<dbReference type="GO" id="GO:0016787">
    <property type="term" value="F:hydrolase activity"/>
    <property type="evidence" value="ECO:0007669"/>
    <property type="project" value="UniProtKB-KW"/>
</dbReference>
<evidence type="ECO:0000256" key="10">
    <source>
        <dbReference type="RuleBase" id="RU361274"/>
    </source>
</evidence>
<comment type="catalytic activity">
    <reaction evidence="8">
        <text>adenosine + phosphate = alpha-D-ribose 1-phosphate + adenine</text>
        <dbReference type="Rhea" id="RHEA:27642"/>
        <dbReference type="ChEBI" id="CHEBI:16335"/>
        <dbReference type="ChEBI" id="CHEBI:16708"/>
        <dbReference type="ChEBI" id="CHEBI:43474"/>
        <dbReference type="ChEBI" id="CHEBI:57720"/>
        <dbReference type="EC" id="2.4.2.1"/>
    </reaction>
    <physiologicalReaction direction="left-to-right" evidence="8">
        <dbReference type="Rhea" id="RHEA:27643"/>
    </physiologicalReaction>
</comment>
<comment type="catalytic activity">
    <reaction evidence="7">
        <text>adenosine + H2O + H(+) = inosine + NH4(+)</text>
        <dbReference type="Rhea" id="RHEA:24408"/>
        <dbReference type="ChEBI" id="CHEBI:15377"/>
        <dbReference type="ChEBI" id="CHEBI:15378"/>
        <dbReference type="ChEBI" id="CHEBI:16335"/>
        <dbReference type="ChEBI" id="CHEBI:17596"/>
        <dbReference type="ChEBI" id="CHEBI:28938"/>
        <dbReference type="EC" id="3.5.4.4"/>
    </reaction>
    <physiologicalReaction direction="left-to-right" evidence="7">
        <dbReference type="Rhea" id="RHEA:24409"/>
    </physiologicalReaction>
</comment>
<protein>
    <recommendedName>
        <fullName evidence="10">Purine nucleoside phosphorylase</fullName>
    </recommendedName>
</protein>
<dbReference type="InterPro" id="IPR003730">
    <property type="entry name" value="Cu_polyphenol_OxRdtase"/>
</dbReference>
<evidence type="ECO:0000256" key="2">
    <source>
        <dbReference type="ARBA" id="ARBA00007353"/>
    </source>
</evidence>
<dbReference type="EMBL" id="DTMM01000113">
    <property type="protein sequence ID" value="HFT93451.1"/>
    <property type="molecule type" value="Genomic_DNA"/>
</dbReference>
<organism evidence="11">
    <name type="scientific">Leptospirillum ferriphilum</name>
    <dbReference type="NCBI Taxonomy" id="178606"/>
    <lineage>
        <taxon>Bacteria</taxon>
        <taxon>Pseudomonadati</taxon>
        <taxon>Nitrospirota</taxon>
        <taxon>Nitrospiria</taxon>
        <taxon>Nitrospirales</taxon>
        <taxon>Nitrospiraceae</taxon>
        <taxon>Leptospirillum</taxon>
    </lineage>
</organism>
<evidence type="ECO:0000256" key="1">
    <source>
        <dbReference type="ARBA" id="ARBA00000553"/>
    </source>
</evidence>